<dbReference type="EMBL" id="JBHTIS010003005">
    <property type="protein sequence ID" value="MFD1050661.1"/>
    <property type="molecule type" value="Genomic_DNA"/>
</dbReference>
<dbReference type="Proteomes" id="UP001597045">
    <property type="component" value="Unassembled WGS sequence"/>
</dbReference>
<keyword evidence="3" id="KW-1185">Reference proteome</keyword>
<feature type="non-terminal residue" evidence="2">
    <location>
        <position position="120"/>
    </location>
</feature>
<gene>
    <name evidence="2" type="ORF">ACFQ1S_36620</name>
</gene>
<accession>A0ABW3MJ45</accession>
<comment type="caution">
    <text evidence="2">The sequence shown here is derived from an EMBL/GenBank/DDBJ whole genome shotgun (WGS) entry which is preliminary data.</text>
</comment>
<reference evidence="3" key="1">
    <citation type="journal article" date="2019" name="Int. J. Syst. Evol. Microbiol.">
        <title>The Global Catalogue of Microorganisms (GCM) 10K type strain sequencing project: providing services to taxonomists for standard genome sequencing and annotation.</title>
        <authorList>
            <consortium name="The Broad Institute Genomics Platform"/>
            <consortium name="The Broad Institute Genome Sequencing Center for Infectious Disease"/>
            <person name="Wu L."/>
            <person name="Ma J."/>
        </authorList>
    </citation>
    <scope>NUCLEOTIDE SEQUENCE [LARGE SCALE GENOMIC DNA]</scope>
    <source>
        <strain evidence="3">JCM 31486</strain>
    </source>
</reference>
<sequence length="120" mass="13331">MNAGHRTLDGVITEVDEALCRLLGRRMPEGTVVRLDPPKPTWQTERPSNTIDLFLFGMQDDTEGDSAVPTPRDSMRRCELSYLVTARAQKIHEEHRLLDRALRTAMFTGSLPAGPNGLGS</sequence>
<proteinExistence type="predicted"/>
<evidence type="ECO:0000259" key="1">
    <source>
        <dbReference type="Pfam" id="PF14065"/>
    </source>
</evidence>
<protein>
    <submittedName>
        <fullName evidence="2">Pvc16 family protein</fullName>
    </submittedName>
</protein>
<feature type="domain" description="Pvc16 N-terminal" evidence="1">
    <location>
        <begin position="14"/>
        <end position="104"/>
    </location>
</feature>
<evidence type="ECO:0000313" key="2">
    <source>
        <dbReference type="EMBL" id="MFD1050661.1"/>
    </source>
</evidence>
<dbReference type="InterPro" id="IPR025351">
    <property type="entry name" value="Pvc16_N"/>
</dbReference>
<evidence type="ECO:0000313" key="3">
    <source>
        <dbReference type="Proteomes" id="UP001597045"/>
    </source>
</evidence>
<name>A0ABW3MJ45_9PSEU</name>
<organism evidence="2 3">
    <name type="scientific">Kibdelosporangium lantanae</name>
    <dbReference type="NCBI Taxonomy" id="1497396"/>
    <lineage>
        <taxon>Bacteria</taxon>
        <taxon>Bacillati</taxon>
        <taxon>Actinomycetota</taxon>
        <taxon>Actinomycetes</taxon>
        <taxon>Pseudonocardiales</taxon>
        <taxon>Pseudonocardiaceae</taxon>
        <taxon>Kibdelosporangium</taxon>
    </lineage>
</organism>
<dbReference type="Pfam" id="PF14065">
    <property type="entry name" value="Pvc16_N"/>
    <property type="match status" value="1"/>
</dbReference>